<evidence type="ECO:0000313" key="1">
    <source>
        <dbReference type="EMBL" id="EMF79966.1"/>
    </source>
</evidence>
<gene>
    <name evidence="1" type="ORF">LEP1GSC188_1106</name>
</gene>
<accession>M3GSR0</accession>
<dbReference type="EMBL" id="AHOR02000067">
    <property type="protein sequence ID" value="EMF79966.1"/>
    <property type="molecule type" value="Genomic_DNA"/>
</dbReference>
<protein>
    <submittedName>
        <fullName evidence="1">Uncharacterized protein</fullName>
    </submittedName>
</protein>
<organism evidence="1 2">
    <name type="scientific">Leptospira weilii serovar Topaz str. LT2116</name>
    <dbReference type="NCBI Taxonomy" id="1088540"/>
    <lineage>
        <taxon>Bacteria</taxon>
        <taxon>Pseudomonadati</taxon>
        <taxon>Spirochaetota</taxon>
        <taxon>Spirochaetia</taxon>
        <taxon>Leptospirales</taxon>
        <taxon>Leptospiraceae</taxon>
        <taxon>Leptospira</taxon>
    </lineage>
</organism>
<sequence length="38" mass="4573">MALVHTKEFLKDFFLSKSPKEPSIRSFRLRNKSFKVLF</sequence>
<proteinExistence type="predicted"/>
<reference evidence="1 2" key="1">
    <citation type="submission" date="2013-01" db="EMBL/GenBank/DDBJ databases">
        <authorList>
            <person name="Harkins D.M."/>
            <person name="Durkin A.S."/>
            <person name="Brinkac L.M."/>
            <person name="Haft D.H."/>
            <person name="Selengut J.D."/>
            <person name="Sanka R."/>
            <person name="DePew J."/>
            <person name="Purushe J."/>
            <person name="Tulsiani S.M."/>
            <person name="Graham G.C."/>
            <person name="Burns M.-A."/>
            <person name="Dohnt M.F."/>
            <person name="Smythe L.D."/>
            <person name="McKay D.B."/>
            <person name="Craig S.B."/>
            <person name="Vinetz J.M."/>
            <person name="Sutton G.G."/>
            <person name="Nierman W.C."/>
            <person name="Fouts D.E."/>
        </authorList>
    </citation>
    <scope>NUCLEOTIDE SEQUENCE [LARGE SCALE GENOMIC DNA]</scope>
    <source>
        <strain evidence="1 2">LT2116</strain>
    </source>
</reference>
<name>M3GSR0_9LEPT</name>
<dbReference type="AlphaFoldDB" id="M3GSR0"/>
<evidence type="ECO:0000313" key="2">
    <source>
        <dbReference type="Proteomes" id="UP000011770"/>
    </source>
</evidence>
<dbReference type="Proteomes" id="UP000011770">
    <property type="component" value="Unassembled WGS sequence"/>
</dbReference>
<comment type="caution">
    <text evidence="1">The sequence shown here is derived from an EMBL/GenBank/DDBJ whole genome shotgun (WGS) entry which is preliminary data.</text>
</comment>